<dbReference type="AlphaFoldDB" id="A0A7I7L3M5"/>
<dbReference type="Pfam" id="PF00561">
    <property type="entry name" value="Abhydrolase_1"/>
    <property type="match status" value="1"/>
</dbReference>
<dbReference type="SUPFAM" id="SSF53474">
    <property type="entry name" value="alpha/beta-Hydrolases"/>
    <property type="match status" value="1"/>
</dbReference>
<proteinExistence type="predicted"/>
<name>A0A7I7L3M5_9MYCO</name>
<gene>
    <name evidence="2" type="ORF">MCOO_46520</name>
</gene>
<dbReference type="RefSeq" id="WP_163780563.1">
    <property type="nucleotide sequence ID" value="NZ_AP022569.1"/>
</dbReference>
<dbReference type="EMBL" id="AP022569">
    <property type="protein sequence ID" value="BBX48637.1"/>
    <property type="molecule type" value="Genomic_DNA"/>
</dbReference>
<dbReference type="Gene3D" id="3.40.50.1820">
    <property type="entry name" value="alpha/beta hydrolase"/>
    <property type="match status" value="1"/>
</dbReference>
<evidence type="ECO:0000313" key="2">
    <source>
        <dbReference type="EMBL" id="BBX48637.1"/>
    </source>
</evidence>
<organism evidence="2 3">
    <name type="scientific">Mycobacterium cookii</name>
    <dbReference type="NCBI Taxonomy" id="1775"/>
    <lineage>
        <taxon>Bacteria</taxon>
        <taxon>Bacillati</taxon>
        <taxon>Actinomycetota</taxon>
        <taxon>Actinomycetes</taxon>
        <taxon>Mycobacteriales</taxon>
        <taxon>Mycobacteriaceae</taxon>
        <taxon>Mycobacterium</taxon>
    </lineage>
</organism>
<feature type="domain" description="AB hydrolase-1" evidence="1">
    <location>
        <begin position="52"/>
        <end position="138"/>
    </location>
</feature>
<accession>A0A7I7L3M5</accession>
<keyword evidence="2" id="KW-0378">Hydrolase</keyword>
<dbReference type="KEGG" id="mcoo:MCOO_46520"/>
<evidence type="ECO:0000313" key="3">
    <source>
        <dbReference type="Proteomes" id="UP000465866"/>
    </source>
</evidence>
<reference evidence="2 3" key="1">
    <citation type="journal article" date="2019" name="Emerg. Microbes Infect.">
        <title>Comprehensive subspecies identification of 175 nontuberculous mycobacteria species based on 7547 genomic profiles.</title>
        <authorList>
            <person name="Matsumoto Y."/>
            <person name="Kinjo T."/>
            <person name="Motooka D."/>
            <person name="Nabeya D."/>
            <person name="Jung N."/>
            <person name="Uechi K."/>
            <person name="Horii T."/>
            <person name="Iida T."/>
            <person name="Fujita J."/>
            <person name="Nakamura S."/>
        </authorList>
    </citation>
    <scope>NUCLEOTIDE SEQUENCE [LARGE SCALE GENOMIC DNA]</scope>
    <source>
        <strain evidence="2 3">JCM 12404</strain>
    </source>
</reference>
<dbReference type="InterPro" id="IPR000073">
    <property type="entry name" value="AB_hydrolase_1"/>
</dbReference>
<dbReference type="GO" id="GO:0016787">
    <property type="term" value="F:hydrolase activity"/>
    <property type="evidence" value="ECO:0007669"/>
    <property type="project" value="UniProtKB-KW"/>
</dbReference>
<sequence length="398" mass="43794">MTTAVKHDYDRIPYLVAFQNNSGVRDVYGGLAEITVLESYLLKPKDNPSDTVLMFMHPIGGGAYLPMINALARAGHHVIYCNSRFRGTDSALLMEKVIEDLGAAIKDAKDRLGYEKVVLAGWSGGGSLSVFYQQQAQHATVTSSPSGDGPDLTKLDLPAADGIMLLAAHISRHGTLTEWLDGSILDESDPTKRDPELDLYNPDNPNQPPYSEAFLVRYRQAQIDRNRRITAWVKEKLAELKSSGRPGSDVAEFGFVVHGTMADPRWLDPTVDPNERVPGTCYLGDPQVVNMSPVGLARFCTLRSWLSQWSYDDAHGDGVDCGRDIAVPALVIGNLADDACTPSHTRRLFEAIGHPDKEMHEIHGATHYYAGPDQRAQLREAVTVVTDWLVRHKFAGTT</sequence>
<dbReference type="InterPro" id="IPR029058">
    <property type="entry name" value="AB_hydrolase_fold"/>
</dbReference>
<keyword evidence="3" id="KW-1185">Reference proteome</keyword>
<protein>
    <submittedName>
        <fullName evidence="2">Alpha/beta hydrolase</fullName>
    </submittedName>
</protein>
<evidence type="ECO:0000259" key="1">
    <source>
        <dbReference type="Pfam" id="PF00561"/>
    </source>
</evidence>
<dbReference type="Proteomes" id="UP000465866">
    <property type="component" value="Chromosome"/>
</dbReference>